<dbReference type="RefSeq" id="WP_185136266.1">
    <property type="nucleotide sequence ID" value="NZ_JACJVR010000051.1"/>
</dbReference>
<keyword evidence="1" id="KW-0812">Transmembrane</keyword>
<feature type="transmembrane region" description="Helical" evidence="1">
    <location>
        <begin position="175"/>
        <end position="200"/>
    </location>
</feature>
<name>A0A841TVR5_9BACL</name>
<protein>
    <recommendedName>
        <fullName evidence="4">Ferric reductase like protein</fullName>
    </recommendedName>
</protein>
<proteinExistence type="predicted"/>
<feature type="transmembrane region" description="Helical" evidence="1">
    <location>
        <begin position="134"/>
        <end position="154"/>
    </location>
</feature>
<organism evidence="2 3">
    <name type="scientific">Cohnella xylanilytica</name>
    <dbReference type="NCBI Taxonomy" id="557555"/>
    <lineage>
        <taxon>Bacteria</taxon>
        <taxon>Bacillati</taxon>
        <taxon>Bacillota</taxon>
        <taxon>Bacilli</taxon>
        <taxon>Bacillales</taxon>
        <taxon>Paenibacillaceae</taxon>
        <taxon>Cohnella</taxon>
    </lineage>
</organism>
<feature type="transmembrane region" description="Helical" evidence="1">
    <location>
        <begin position="64"/>
        <end position="85"/>
    </location>
</feature>
<dbReference type="EMBL" id="JACJVR010000051">
    <property type="protein sequence ID" value="MBB6692275.1"/>
    <property type="molecule type" value="Genomic_DNA"/>
</dbReference>
<feature type="transmembrane region" description="Helical" evidence="1">
    <location>
        <begin position="106"/>
        <end position="128"/>
    </location>
</feature>
<reference evidence="2 3" key="1">
    <citation type="submission" date="2020-08" db="EMBL/GenBank/DDBJ databases">
        <title>Cohnella phylogeny.</title>
        <authorList>
            <person name="Dunlap C."/>
        </authorList>
    </citation>
    <scope>NUCLEOTIDE SEQUENCE [LARGE SCALE GENOMIC DNA]</scope>
    <source>
        <strain evidence="2 3">DSM 25239</strain>
    </source>
</reference>
<gene>
    <name evidence="2" type="ORF">H7B90_12760</name>
</gene>
<evidence type="ECO:0000313" key="2">
    <source>
        <dbReference type="EMBL" id="MBB6692275.1"/>
    </source>
</evidence>
<keyword evidence="1" id="KW-0472">Membrane</keyword>
<comment type="caution">
    <text evidence="2">The sequence shown here is derived from an EMBL/GenBank/DDBJ whole genome shotgun (WGS) entry which is preliminary data.</text>
</comment>
<evidence type="ECO:0008006" key="4">
    <source>
        <dbReference type="Google" id="ProtNLM"/>
    </source>
</evidence>
<evidence type="ECO:0000256" key="1">
    <source>
        <dbReference type="SAM" id="Phobius"/>
    </source>
</evidence>
<dbReference type="Proteomes" id="UP000553776">
    <property type="component" value="Unassembled WGS sequence"/>
</dbReference>
<keyword evidence="1" id="KW-1133">Transmembrane helix</keyword>
<evidence type="ECO:0000313" key="3">
    <source>
        <dbReference type="Proteomes" id="UP000553776"/>
    </source>
</evidence>
<dbReference type="AlphaFoldDB" id="A0A841TVR5"/>
<feature type="transmembrane region" description="Helical" evidence="1">
    <location>
        <begin position="7"/>
        <end position="27"/>
    </location>
</feature>
<keyword evidence="3" id="KW-1185">Reference proteome</keyword>
<accession>A0A841TVR5</accession>
<sequence length="216" mass="22981">MSNSQKAWIPAILLLAAAAASVAYFFLRANHGHTGEPPRIGQAAGIAGRLGHPPGGRGEGAGGLFKTLGTVSVFLGAAGFSWFWFRRRLRSTSLLVRRVGKLLHASHAWLGWATVFLIAVHGIYFLIAKSHDDKIWTGLACFAILAGLAGYGFLIRRIRNRYMRTVHRALGVAWAPLLIAHAGGSAIAAIAAAMAIGAAVRLLDRPSGKRELGRSA</sequence>